<evidence type="ECO:0000313" key="2">
    <source>
        <dbReference type="EMBL" id="PAU92311.1"/>
    </source>
</evidence>
<feature type="signal peptide" evidence="1">
    <location>
        <begin position="1"/>
        <end position="19"/>
    </location>
</feature>
<reference evidence="2 3" key="1">
    <citation type="submission" date="2017-08" db="EMBL/GenBank/DDBJ databases">
        <title>Aliifodinibius alkalisoli sp. nov., isolated from saline alkaline soil.</title>
        <authorList>
            <person name="Liu D."/>
            <person name="Zhang G."/>
        </authorList>
    </citation>
    <scope>NUCLEOTIDE SEQUENCE [LARGE SCALE GENOMIC DNA]</scope>
    <source>
        <strain evidence="2 3">WN023</strain>
    </source>
</reference>
<dbReference type="Proteomes" id="UP000218831">
    <property type="component" value="Unassembled WGS sequence"/>
</dbReference>
<dbReference type="AlphaFoldDB" id="A0A2A2G3U1"/>
<dbReference type="RefSeq" id="WP_095607816.1">
    <property type="nucleotide sequence ID" value="NZ_NSKE01000031.1"/>
</dbReference>
<feature type="chain" id="PRO_5011996719" evidence="1">
    <location>
        <begin position="20"/>
        <end position="323"/>
    </location>
</feature>
<name>A0A2A2G3U1_9BACT</name>
<evidence type="ECO:0000313" key="3">
    <source>
        <dbReference type="Proteomes" id="UP000218831"/>
    </source>
</evidence>
<dbReference type="OrthoDB" id="711462at2"/>
<gene>
    <name evidence="2" type="ORF">CK503_15915</name>
</gene>
<protein>
    <submittedName>
        <fullName evidence="2">Uncharacterized protein</fullName>
    </submittedName>
</protein>
<evidence type="ECO:0000256" key="1">
    <source>
        <dbReference type="SAM" id="SignalP"/>
    </source>
</evidence>
<proteinExistence type="predicted"/>
<organism evidence="2 3">
    <name type="scientific">Fodinibius salipaludis</name>
    <dbReference type="NCBI Taxonomy" id="2032627"/>
    <lineage>
        <taxon>Bacteria</taxon>
        <taxon>Pseudomonadati</taxon>
        <taxon>Balneolota</taxon>
        <taxon>Balneolia</taxon>
        <taxon>Balneolales</taxon>
        <taxon>Balneolaceae</taxon>
        <taxon>Fodinibius</taxon>
    </lineage>
</organism>
<keyword evidence="1" id="KW-0732">Signal</keyword>
<sequence length="323" mass="36700">MRKLISSIFLVLFLTGCFSSPYVDPNTGSTSISSVEEPEKMEPCNYNSLDGKEIILSKSPKRTANYSQYSASQKEMANSVAQNGFSLINVEPSLYAGNLSIDKYAEMEGKIVDKVEAEYNSAAEKQGVLSTAQFTNYYYKIVLSDCSIAYTNTGVGELLYTPKSVLEDAKKLVGDSVWVDKRKDLNSKEEKNLSHLENVKVISVEPVSYNLSNEYMQNEIISDVILKVKNFKNETVSLPYDDEYYFTENPIEQSWSTEIKYAVQNQEIVIGMTERQVRLSWGQPDDINSTVTAENRDEQWVYGDETERTYLYFENGELTTYQN</sequence>
<keyword evidence="3" id="KW-1185">Reference proteome</keyword>
<comment type="caution">
    <text evidence="2">The sequence shown here is derived from an EMBL/GenBank/DDBJ whole genome shotgun (WGS) entry which is preliminary data.</text>
</comment>
<dbReference type="PROSITE" id="PS51257">
    <property type="entry name" value="PROKAR_LIPOPROTEIN"/>
    <property type="match status" value="1"/>
</dbReference>
<accession>A0A2A2G3U1</accession>
<dbReference type="EMBL" id="NSKE01000031">
    <property type="protein sequence ID" value="PAU92311.1"/>
    <property type="molecule type" value="Genomic_DNA"/>
</dbReference>